<evidence type="ECO:0000256" key="2">
    <source>
        <dbReference type="SAM" id="SignalP"/>
    </source>
</evidence>
<evidence type="ECO:0000313" key="4">
    <source>
        <dbReference type="EMBL" id="CAF1266219.1"/>
    </source>
</evidence>
<organism evidence="5 6">
    <name type="scientific">Adineta steineri</name>
    <dbReference type="NCBI Taxonomy" id="433720"/>
    <lineage>
        <taxon>Eukaryota</taxon>
        <taxon>Metazoa</taxon>
        <taxon>Spiralia</taxon>
        <taxon>Gnathifera</taxon>
        <taxon>Rotifera</taxon>
        <taxon>Eurotatoria</taxon>
        <taxon>Bdelloidea</taxon>
        <taxon>Adinetida</taxon>
        <taxon>Adinetidae</taxon>
        <taxon>Adineta</taxon>
    </lineage>
</organism>
<dbReference type="Gene3D" id="3.50.4.10">
    <property type="entry name" value="Hepatocyte Growth Factor"/>
    <property type="match status" value="1"/>
</dbReference>
<dbReference type="InterPro" id="IPR003609">
    <property type="entry name" value="Pan_app"/>
</dbReference>
<feature type="chain" id="PRO_5035608859" description="Apple domain-containing protein" evidence="2">
    <location>
        <begin position="21"/>
        <end position="302"/>
    </location>
</feature>
<feature type="signal peptide" evidence="2">
    <location>
        <begin position="1"/>
        <end position="20"/>
    </location>
</feature>
<accession>A0A816A7H5</accession>
<keyword evidence="2" id="KW-0732">Signal</keyword>
<dbReference type="OrthoDB" id="10017149at2759"/>
<evidence type="ECO:0000313" key="5">
    <source>
        <dbReference type="EMBL" id="CAF1593096.1"/>
    </source>
</evidence>
<protein>
    <recommendedName>
        <fullName evidence="3">Apple domain-containing protein</fullName>
    </recommendedName>
</protein>
<dbReference type="Pfam" id="PF14295">
    <property type="entry name" value="PAN_4"/>
    <property type="match status" value="1"/>
</dbReference>
<gene>
    <name evidence="4" type="ORF">BJG266_LOCUS30402</name>
    <name evidence="5" type="ORF">QVE165_LOCUS51513</name>
</gene>
<dbReference type="AlphaFoldDB" id="A0A816A7H5"/>
<name>A0A816A7H5_9BILA</name>
<dbReference type="Proteomes" id="UP000663832">
    <property type="component" value="Unassembled WGS sequence"/>
</dbReference>
<dbReference type="Proteomes" id="UP000663877">
    <property type="component" value="Unassembled WGS sequence"/>
</dbReference>
<proteinExistence type="predicted"/>
<dbReference type="EMBL" id="CAJNOI010000393">
    <property type="protein sequence ID" value="CAF1266219.1"/>
    <property type="molecule type" value="Genomic_DNA"/>
</dbReference>
<reference evidence="5" key="1">
    <citation type="submission" date="2021-02" db="EMBL/GenBank/DDBJ databases">
        <authorList>
            <person name="Nowell W R."/>
        </authorList>
    </citation>
    <scope>NUCLEOTIDE SEQUENCE</scope>
</reference>
<evidence type="ECO:0000259" key="3">
    <source>
        <dbReference type="Pfam" id="PF14295"/>
    </source>
</evidence>
<evidence type="ECO:0000256" key="1">
    <source>
        <dbReference type="SAM" id="MobiDB-lite"/>
    </source>
</evidence>
<keyword evidence="6" id="KW-1185">Reference proteome</keyword>
<feature type="region of interest" description="Disordered" evidence="1">
    <location>
        <begin position="182"/>
        <end position="210"/>
    </location>
</feature>
<feature type="domain" description="Apple" evidence="3">
    <location>
        <begin position="236"/>
        <end position="285"/>
    </location>
</feature>
<comment type="caution">
    <text evidence="5">The sequence shown here is derived from an EMBL/GenBank/DDBJ whole genome shotgun (WGS) entry which is preliminary data.</text>
</comment>
<dbReference type="EMBL" id="CAJNOM010001120">
    <property type="protein sequence ID" value="CAF1593096.1"/>
    <property type="molecule type" value="Genomic_DNA"/>
</dbReference>
<evidence type="ECO:0000313" key="6">
    <source>
        <dbReference type="Proteomes" id="UP000663832"/>
    </source>
</evidence>
<sequence>MILKILFLLLASCAINTSLADFEIDTDPDINEFIYVSVDLIVPSTTPQINNETTLFIWPGLQPWGHDFEPIGNGVLQPVLTYGSSCAPNQNGIDPYQWWISAQYVNTDGNKTGFMGCFGGDVMTVNEGDTLRIEMVKLATSGTWNQTVLNLSNNKTVWFTMDLGKQAQGRFYLLTEITSLTNPSSSTSSFHFLSLPPEQETSTDESSQTTQITTATTSIIDNPWICSNMTVLQQKDMPGNDMANEQPKTYTECCIWCLSTSGCRGFVWGWPNNTSSFQQSHCWLKSILVAPTSLAQFTSVHF</sequence>